<reference evidence="2 3" key="1">
    <citation type="submission" date="2019-05" db="EMBL/GenBank/DDBJ databases">
        <authorList>
            <consortium name="Pathogen Informatics"/>
        </authorList>
    </citation>
    <scope>NUCLEOTIDE SEQUENCE [LARGE SCALE GENOMIC DNA]</scope>
    <source>
        <strain evidence="2 3">NCTC503</strain>
    </source>
</reference>
<dbReference type="InterPro" id="IPR036568">
    <property type="entry name" value="GGCT-like_sf"/>
</dbReference>
<evidence type="ECO:0000313" key="3">
    <source>
        <dbReference type="Proteomes" id="UP000308489"/>
    </source>
</evidence>
<sequence length="148" mass="17270">MTECIFVYGSLMDGFFNYDKYLKGKVLTSKKVKTTGKLFHMKKEGYPALLKGDDVVYGELITIKDFENNLKAMDAMEGFLGENNPDNEYNRMLIDVQLLDTDKLNNSSSIHHETIKAYAYMYNYNETKVNKDNLVYIKHGDWRKYMNT</sequence>
<dbReference type="Pfam" id="PF06094">
    <property type="entry name" value="GGACT"/>
    <property type="match status" value="1"/>
</dbReference>
<dbReference type="Gene3D" id="3.10.490.10">
    <property type="entry name" value="Gamma-glutamyl cyclotransferase-like"/>
    <property type="match status" value="1"/>
</dbReference>
<dbReference type="KEGG" id="hhw:NCTC503_02693"/>
<proteinExistence type="predicted"/>
<feature type="domain" description="Gamma-glutamylcyclotransferase AIG2-like" evidence="1">
    <location>
        <begin position="5"/>
        <end position="144"/>
    </location>
</feature>
<keyword evidence="3" id="KW-1185">Reference proteome</keyword>
<protein>
    <submittedName>
        <fullName evidence="2">AIG2 family protein</fullName>
    </submittedName>
</protein>
<dbReference type="CDD" id="cd06661">
    <property type="entry name" value="GGCT_like"/>
    <property type="match status" value="1"/>
</dbReference>
<dbReference type="SUPFAM" id="SSF110857">
    <property type="entry name" value="Gamma-glutamyl cyclotransferase-like"/>
    <property type="match status" value="1"/>
</dbReference>
<gene>
    <name evidence="2" type="ORF">NCTC503_02693</name>
</gene>
<dbReference type="InterPro" id="IPR009288">
    <property type="entry name" value="AIG2-like_dom"/>
</dbReference>
<name>A0A4U9RWX4_HATHI</name>
<evidence type="ECO:0000259" key="1">
    <source>
        <dbReference type="Pfam" id="PF06094"/>
    </source>
</evidence>
<evidence type="ECO:0000313" key="2">
    <source>
        <dbReference type="EMBL" id="VTQ96368.1"/>
    </source>
</evidence>
<dbReference type="EMBL" id="LR590481">
    <property type="protein sequence ID" value="VTQ96368.1"/>
    <property type="molecule type" value="Genomic_DNA"/>
</dbReference>
<dbReference type="OrthoDB" id="8538589at2"/>
<dbReference type="Proteomes" id="UP000308489">
    <property type="component" value="Chromosome 1"/>
</dbReference>
<organism evidence="2 3">
    <name type="scientific">Hathewaya histolytica</name>
    <name type="common">Clostridium histolyticum</name>
    <dbReference type="NCBI Taxonomy" id="1498"/>
    <lineage>
        <taxon>Bacteria</taxon>
        <taxon>Bacillati</taxon>
        <taxon>Bacillota</taxon>
        <taxon>Clostridia</taxon>
        <taxon>Eubacteriales</taxon>
        <taxon>Clostridiaceae</taxon>
        <taxon>Hathewaya</taxon>
    </lineage>
</organism>
<accession>A0A4U9RWX4</accession>
<dbReference type="RefSeq" id="WP_138211348.1">
    <property type="nucleotide sequence ID" value="NZ_CBCRUQ010000007.1"/>
</dbReference>
<dbReference type="AlphaFoldDB" id="A0A4U9RWX4"/>
<dbReference type="InterPro" id="IPR013024">
    <property type="entry name" value="GGCT-like"/>
</dbReference>